<reference evidence="4" key="1">
    <citation type="journal article" date="2020" name="Stud. Mycol.">
        <title>101 Dothideomycetes genomes: a test case for predicting lifestyles and emergence of pathogens.</title>
        <authorList>
            <person name="Haridas S."/>
            <person name="Albert R."/>
            <person name="Binder M."/>
            <person name="Bloem J."/>
            <person name="Labutti K."/>
            <person name="Salamov A."/>
            <person name="Andreopoulos B."/>
            <person name="Baker S."/>
            <person name="Barry K."/>
            <person name="Bills G."/>
            <person name="Bluhm B."/>
            <person name="Cannon C."/>
            <person name="Castanera R."/>
            <person name="Culley D."/>
            <person name="Daum C."/>
            <person name="Ezra D."/>
            <person name="Gonzalez J."/>
            <person name="Henrissat B."/>
            <person name="Kuo A."/>
            <person name="Liang C."/>
            <person name="Lipzen A."/>
            <person name="Lutzoni F."/>
            <person name="Magnuson J."/>
            <person name="Mondo S."/>
            <person name="Nolan M."/>
            <person name="Ohm R."/>
            <person name="Pangilinan J."/>
            <person name="Park H.-J."/>
            <person name="Ramirez L."/>
            <person name="Alfaro M."/>
            <person name="Sun H."/>
            <person name="Tritt A."/>
            <person name="Yoshinaga Y."/>
            <person name="Zwiers L.-H."/>
            <person name="Turgeon B."/>
            <person name="Goodwin S."/>
            <person name="Spatafora J."/>
            <person name="Crous P."/>
            <person name="Grigoriev I."/>
        </authorList>
    </citation>
    <scope>NUCLEOTIDE SEQUENCE</scope>
    <source>
        <strain evidence="4">CBS 116435</strain>
    </source>
</reference>
<comment type="caution">
    <text evidence="4">The sequence shown here is derived from an EMBL/GenBank/DDBJ whole genome shotgun (WGS) entry which is preliminary data.</text>
</comment>
<evidence type="ECO:0000313" key="4">
    <source>
        <dbReference type="EMBL" id="KAF2721003.1"/>
    </source>
</evidence>
<proteinExistence type="inferred from homology"/>
<dbReference type="AlphaFoldDB" id="A0A9P4UPQ0"/>
<dbReference type="EMBL" id="MU003794">
    <property type="protein sequence ID" value="KAF2721003.1"/>
    <property type="molecule type" value="Genomic_DNA"/>
</dbReference>
<dbReference type="SUPFAM" id="SSF51735">
    <property type="entry name" value="NAD(P)-binding Rossmann-fold domains"/>
    <property type="match status" value="1"/>
</dbReference>
<sequence length="308" mass="33779">MANLLVIFGITGQQGSSIANKVIEDAELSRKYKVRGITRDPTKPQAKAWESKGVEVVKGDADDRESIKRALKGAHTVFLMTTSLYKPGGMEQEIAQGKAAVDEAQAAQVHFLIYSTVPSPKKLTDGQYTVSTFDCKDAVKDYIETLPIKSAFFSPGSFMQNFTTFMTPHLGPDGQLALTNFVKPETELPCVDIAGDTGKFVAAILAEPDKFAGKTMCSATRVYTLQEVVDTMSKSCGKPVKYIQVPKDVYAGFLPENMRDSVLNMWSYIELTGYYGPDSKKLVARAAENARGTPIGFDEYLQRNPLNV</sequence>
<dbReference type="PANTHER" id="PTHR42748:SF11">
    <property type="entry name" value="NMRA-LIKE DOMAIN-CONTAINING PROTEIN"/>
    <property type="match status" value="1"/>
</dbReference>
<keyword evidence="2" id="KW-0521">NADP</keyword>
<organism evidence="4 5">
    <name type="scientific">Polychaeton citri CBS 116435</name>
    <dbReference type="NCBI Taxonomy" id="1314669"/>
    <lineage>
        <taxon>Eukaryota</taxon>
        <taxon>Fungi</taxon>
        <taxon>Dikarya</taxon>
        <taxon>Ascomycota</taxon>
        <taxon>Pezizomycotina</taxon>
        <taxon>Dothideomycetes</taxon>
        <taxon>Dothideomycetidae</taxon>
        <taxon>Capnodiales</taxon>
        <taxon>Capnodiaceae</taxon>
        <taxon>Polychaeton</taxon>
    </lineage>
</organism>
<dbReference type="Proteomes" id="UP000799441">
    <property type="component" value="Unassembled WGS sequence"/>
</dbReference>
<evidence type="ECO:0000256" key="1">
    <source>
        <dbReference type="ARBA" id="ARBA00006328"/>
    </source>
</evidence>
<accession>A0A9P4UPQ0</accession>
<evidence type="ECO:0000313" key="5">
    <source>
        <dbReference type="Proteomes" id="UP000799441"/>
    </source>
</evidence>
<dbReference type="InterPro" id="IPR036291">
    <property type="entry name" value="NAD(P)-bd_dom_sf"/>
</dbReference>
<dbReference type="Gene3D" id="3.90.25.10">
    <property type="entry name" value="UDP-galactose 4-epimerase, domain 1"/>
    <property type="match status" value="1"/>
</dbReference>
<comment type="similarity">
    <text evidence="1">Belongs to the NmrA-type oxidoreductase family.</text>
</comment>
<gene>
    <name evidence="4" type="ORF">K431DRAFT_285263</name>
</gene>
<keyword evidence="5" id="KW-1185">Reference proteome</keyword>
<dbReference type="InterPro" id="IPR008030">
    <property type="entry name" value="NmrA-like"/>
</dbReference>
<dbReference type="GO" id="GO:0005634">
    <property type="term" value="C:nucleus"/>
    <property type="evidence" value="ECO:0007669"/>
    <property type="project" value="TreeGrafter"/>
</dbReference>
<dbReference type="Gene3D" id="3.40.50.720">
    <property type="entry name" value="NAD(P)-binding Rossmann-like Domain"/>
    <property type="match status" value="1"/>
</dbReference>
<name>A0A9P4UPQ0_9PEZI</name>
<dbReference type="PANTHER" id="PTHR42748">
    <property type="entry name" value="NITROGEN METABOLITE REPRESSION PROTEIN NMRA FAMILY MEMBER"/>
    <property type="match status" value="1"/>
</dbReference>
<evidence type="ECO:0000259" key="3">
    <source>
        <dbReference type="Pfam" id="PF05368"/>
    </source>
</evidence>
<dbReference type="OrthoDB" id="300709at2759"/>
<dbReference type="CDD" id="cd05251">
    <property type="entry name" value="NmrA_like_SDR_a"/>
    <property type="match status" value="1"/>
</dbReference>
<evidence type="ECO:0000256" key="2">
    <source>
        <dbReference type="ARBA" id="ARBA00022857"/>
    </source>
</evidence>
<protein>
    <submittedName>
        <fullName evidence="4">NAD(P)-binding protein</fullName>
    </submittedName>
</protein>
<dbReference type="InterPro" id="IPR051164">
    <property type="entry name" value="NmrA-like_oxidored"/>
</dbReference>
<feature type="domain" description="NmrA-like" evidence="3">
    <location>
        <begin position="3"/>
        <end position="301"/>
    </location>
</feature>
<dbReference type="Pfam" id="PF05368">
    <property type="entry name" value="NmrA"/>
    <property type="match status" value="1"/>
</dbReference>